<evidence type="ECO:0000256" key="4">
    <source>
        <dbReference type="ARBA" id="ARBA00016463"/>
    </source>
</evidence>
<dbReference type="Proteomes" id="UP001063350">
    <property type="component" value="Chromosome"/>
</dbReference>
<evidence type="ECO:0000313" key="11">
    <source>
        <dbReference type="EMBL" id="BCO08763.1"/>
    </source>
</evidence>
<evidence type="ECO:0000256" key="3">
    <source>
        <dbReference type="ARBA" id="ARBA00005840"/>
    </source>
</evidence>
<dbReference type="PRINTS" id="PR01386">
    <property type="entry name" value="CCMCBIOGNSIS"/>
</dbReference>
<keyword evidence="5 9" id="KW-0812">Transmembrane</keyword>
<feature type="transmembrane region" description="Helical" evidence="9">
    <location>
        <begin position="80"/>
        <end position="99"/>
    </location>
</feature>
<dbReference type="GO" id="GO:0005886">
    <property type="term" value="C:plasma membrane"/>
    <property type="evidence" value="ECO:0007669"/>
    <property type="project" value="TreeGrafter"/>
</dbReference>
<dbReference type="RefSeq" id="WP_267928662.1">
    <property type="nucleotide sequence ID" value="NZ_AP024233.1"/>
</dbReference>
<keyword evidence="8 9" id="KW-0472">Membrane</keyword>
<protein>
    <recommendedName>
        <fullName evidence="4">Heme exporter protein C</fullName>
    </recommendedName>
</protein>
<accession>A0A915TZQ9</accession>
<comment type="subcellular location">
    <subcellularLocation>
        <location evidence="2">Membrane</location>
        <topology evidence="2">Multi-pass membrane protein</topology>
    </subcellularLocation>
</comment>
<dbReference type="Pfam" id="PF01578">
    <property type="entry name" value="Cytochrom_C_asm"/>
    <property type="match status" value="1"/>
</dbReference>
<name>A0A915TZQ9_9BACT</name>
<organism evidence="11 12">
    <name type="scientific">Desulfolithobacter dissulfuricans</name>
    <dbReference type="NCBI Taxonomy" id="2795293"/>
    <lineage>
        <taxon>Bacteria</taxon>
        <taxon>Pseudomonadati</taxon>
        <taxon>Thermodesulfobacteriota</taxon>
        <taxon>Desulfobulbia</taxon>
        <taxon>Desulfobulbales</taxon>
        <taxon>Desulfobulbaceae</taxon>
        <taxon>Desulfolithobacter</taxon>
    </lineage>
</organism>
<evidence type="ECO:0000256" key="9">
    <source>
        <dbReference type="SAM" id="Phobius"/>
    </source>
</evidence>
<comment type="similarity">
    <text evidence="3">Belongs to the CcmC/CycZ/HelC family.</text>
</comment>
<reference evidence="11" key="1">
    <citation type="submission" date="2020-12" db="EMBL/GenBank/DDBJ databases">
        <title>Desulfobium dissulfuricans gen. nov., sp. nov., a novel mesophilic, sulfate-reducing bacterium isolated from a deep-sea hydrothermal vent.</title>
        <authorList>
            <person name="Hashimoto Y."/>
            <person name="Tame A."/>
            <person name="Sawayama S."/>
            <person name="Miyazaki J."/>
            <person name="Takai K."/>
            <person name="Nakagawa S."/>
        </authorList>
    </citation>
    <scope>NUCLEOTIDE SEQUENCE</scope>
    <source>
        <strain evidence="11">GF1</strain>
    </source>
</reference>
<evidence type="ECO:0000256" key="1">
    <source>
        <dbReference type="ARBA" id="ARBA00002442"/>
    </source>
</evidence>
<dbReference type="PANTHER" id="PTHR30071:SF1">
    <property type="entry name" value="CYTOCHROME B_B6 PROTEIN-RELATED"/>
    <property type="match status" value="1"/>
</dbReference>
<dbReference type="PANTHER" id="PTHR30071">
    <property type="entry name" value="HEME EXPORTER PROTEIN C"/>
    <property type="match status" value="1"/>
</dbReference>
<feature type="transmembrane region" description="Helical" evidence="9">
    <location>
        <begin position="185"/>
        <end position="204"/>
    </location>
</feature>
<keyword evidence="7 9" id="KW-1133">Transmembrane helix</keyword>
<evidence type="ECO:0000256" key="7">
    <source>
        <dbReference type="ARBA" id="ARBA00022989"/>
    </source>
</evidence>
<dbReference type="GO" id="GO:0020037">
    <property type="term" value="F:heme binding"/>
    <property type="evidence" value="ECO:0007669"/>
    <property type="project" value="InterPro"/>
</dbReference>
<keyword evidence="6" id="KW-0201">Cytochrome c-type biogenesis</keyword>
<sequence>MRSSLRDRIYIILTALVFVTAIYMVFIHAPTERVMGPIQKIFYFHLACALAAFLSFLTAFVSGIFYLVRRDLQWDILGAASVEIGLVFTTLVLITGVLWGRPVWNAWWTWDPRLTTSLILWFIYAACLILRFSVDRQDKRAAFCAVMAIAGFVDVPIVFLSARLWRTIHPVVIRAGSIDMAPAMIQALLVALAAFTMLWVVLLYQRSRTLFMHNRIQLLEKQLDGEQT</sequence>
<evidence type="ECO:0000256" key="6">
    <source>
        <dbReference type="ARBA" id="ARBA00022748"/>
    </source>
</evidence>
<feature type="transmembrane region" description="Helical" evidence="9">
    <location>
        <begin position="9"/>
        <end position="29"/>
    </location>
</feature>
<dbReference type="InterPro" id="IPR045062">
    <property type="entry name" value="Cyt_c_biogenesis_CcsA/CcmC"/>
</dbReference>
<feature type="transmembrane region" description="Helical" evidence="9">
    <location>
        <begin position="141"/>
        <end position="165"/>
    </location>
</feature>
<evidence type="ECO:0000256" key="2">
    <source>
        <dbReference type="ARBA" id="ARBA00004141"/>
    </source>
</evidence>
<feature type="transmembrane region" description="Helical" evidence="9">
    <location>
        <begin position="114"/>
        <end position="134"/>
    </location>
</feature>
<evidence type="ECO:0000313" key="12">
    <source>
        <dbReference type="Proteomes" id="UP001063350"/>
    </source>
</evidence>
<dbReference type="GO" id="GO:0017004">
    <property type="term" value="P:cytochrome complex assembly"/>
    <property type="evidence" value="ECO:0007669"/>
    <property type="project" value="UniProtKB-KW"/>
</dbReference>
<dbReference type="KEGG" id="ddu:GF1_11390"/>
<dbReference type="InterPro" id="IPR002541">
    <property type="entry name" value="Cyt_c_assembly"/>
</dbReference>
<dbReference type="InterPro" id="IPR003557">
    <property type="entry name" value="Cyt_c_biogenesis_CcmC"/>
</dbReference>
<evidence type="ECO:0000259" key="10">
    <source>
        <dbReference type="Pfam" id="PF01578"/>
    </source>
</evidence>
<dbReference type="EMBL" id="AP024233">
    <property type="protein sequence ID" value="BCO08763.1"/>
    <property type="molecule type" value="Genomic_DNA"/>
</dbReference>
<evidence type="ECO:0000256" key="8">
    <source>
        <dbReference type="ARBA" id="ARBA00023136"/>
    </source>
</evidence>
<gene>
    <name evidence="11" type="primary">ccmC</name>
    <name evidence="11" type="ORF">GF1_11390</name>
</gene>
<dbReference type="AlphaFoldDB" id="A0A915TZQ9"/>
<feature type="transmembrane region" description="Helical" evidence="9">
    <location>
        <begin position="41"/>
        <end position="68"/>
    </location>
</feature>
<feature type="domain" description="Cytochrome c assembly protein" evidence="10">
    <location>
        <begin position="11"/>
        <end position="169"/>
    </location>
</feature>
<evidence type="ECO:0000256" key="5">
    <source>
        <dbReference type="ARBA" id="ARBA00022692"/>
    </source>
</evidence>
<dbReference type="GO" id="GO:0015232">
    <property type="term" value="F:heme transmembrane transporter activity"/>
    <property type="evidence" value="ECO:0007669"/>
    <property type="project" value="InterPro"/>
</dbReference>
<comment type="function">
    <text evidence="1">Required for the export of heme to the periplasm for the biogenesis of c-type cytochromes.</text>
</comment>
<proteinExistence type="inferred from homology"/>
<keyword evidence="12" id="KW-1185">Reference proteome</keyword>